<feature type="transmembrane region" description="Helical" evidence="8">
    <location>
        <begin position="398"/>
        <end position="416"/>
    </location>
</feature>
<keyword evidence="7 8" id="KW-0472">Membrane</keyword>
<feature type="transmembrane region" description="Helical" evidence="8">
    <location>
        <begin position="171"/>
        <end position="192"/>
    </location>
</feature>
<evidence type="ECO:0008006" key="10">
    <source>
        <dbReference type="Google" id="ProtNLM"/>
    </source>
</evidence>
<feature type="transmembrane region" description="Helical" evidence="8">
    <location>
        <begin position="453"/>
        <end position="475"/>
    </location>
</feature>
<protein>
    <recommendedName>
        <fullName evidence="10">Lipid II flippase MurJ</fullName>
    </recommendedName>
</protein>
<feature type="transmembrane region" description="Helical" evidence="8">
    <location>
        <begin position="241"/>
        <end position="261"/>
    </location>
</feature>
<comment type="caution">
    <text evidence="9">The sequence shown here is derived from an EMBL/GenBank/DDBJ whole genome shotgun (WGS) entry which is preliminary data.</text>
</comment>
<reference evidence="9" key="1">
    <citation type="journal article" date="2014" name="Front. Microbiol.">
        <title>High frequency of phylogenetically diverse reductive dehalogenase-homologous genes in deep subseafloor sedimentary metagenomes.</title>
        <authorList>
            <person name="Kawai M."/>
            <person name="Futagami T."/>
            <person name="Toyoda A."/>
            <person name="Takaki Y."/>
            <person name="Nishi S."/>
            <person name="Hori S."/>
            <person name="Arai W."/>
            <person name="Tsubouchi T."/>
            <person name="Morono Y."/>
            <person name="Uchiyama I."/>
            <person name="Ito T."/>
            <person name="Fujiyama A."/>
            <person name="Inagaki F."/>
            <person name="Takami H."/>
        </authorList>
    </citation>
    <scope>NUCLEOTIDE SEQUENCE</scope>
    <source>
        <strain evidence="9">Expedition CK06-06</strain>
    </source>
</reference>
<gene>
    <name evidence="9" type="ORF">S01H4_00330</name>
</gene>
<feature type="transmembrane region" description="Helical" evidence="8">
    <location>
        <begin position="325"/>
        <end position="345"/>
    </location>
</feature>
<dbReference type="GO" id="GO:0034204">
    <property type="term" value="P:lipid translocation"/>
    <property type="evidence" value="ECO:0007669"/>
    <property type="project" value="TreeGrafter"/>
</dbReference>
<evidence type="ECO:0000256" key="6">
    <source>
        <dbReference type="ARBA" id="ARBA00022989"/>
    </source>
</evidence>
<feature type="transmembrane region" description="Helical" evidence="8">
    <location>
        <begin position="422"/>
        <end position="441"/>
    </location>
</feature>
<dbReference type="HAMAP" id="MF_02078">
    <property type="entry name" value="MurJ_MviN"/>
    <property type="match status" value="1"/>
</dbReference>
<evidence type="ECO:0000256" key="2">
    <source>
        <dbReference type="ARBA" id="ARBA00022475"/>
    </source>
</evidence>
<evidence type="ECO:0000256" key="5">
    <source>
        <dbReference type="ARBA" id="ARBA00022984"/>
    </source>
</evidence>
<keyword evidence="6 8" id="KW-1133">Transmembrane helix</keyword>
<dbReference type="AlphaFoldDB" id="X0Z056"/>
<evidence type="ECO:0000256" key="4">
    <source>
        <dbReference type="ARBA" id="ARBA00022960"/>
    </source>
</evidence>
<dbReference type="PRINTS" id="PR01806">
    <property type="entry name" value="VIRFACTRMVIN"/>
</dbReference>
<dbReference type="GO" id="GO:0015648">
    <property type="term" value="F:lipid-linked peptidoglycan transporter activity"/>
    <property type="evidence" value="ECO:0007669"/>
    <property type="project" value="TreeGrafter"/>
</dbReference>
<dbReference type="Pfam" id="PF03023">
    <property type="entry name" value="MurJ"/>
    <property type="match status" value="1"/>
</dbReference>
<evidence type="ECO:0000256" key="3">
    <source>
        <dbReference type="ARBA" id="ARBA00022692"/>
    </source>
</evidence>
<feature type="transmembrane region" description="Helical" evidence="8">
    <location>
        <begin position="365"/>
        <end position="386"/>
    </location>
</feature>
<name>X0Z056_9ZZZZ</name>
<feature type="transmembrane region" description="Helical" evidence="8">
    <location>
        <begin position="198"/>
        <end position="220"/>
    </location>
</feature>
<dbReference type="InterPro" id="IPR051050">
    <property type="entry name" value="Lipid_II_flippase_MurJ/MviN"/>
</dbReference>
<feature type="transmembrane region" description="Helical" evidence="8">
    <location>
        <begin position="281"/>
        <end position="304"/>
    </location>
</feature>
<dbReference type="PIRSF" id="PIRSF002869">
    <property type="entry name" value="MviN"/>
    <property type="match status" value="1"/>
</dbReference>
<dbReference type="PANTHER" id="PTHR47019:SF1">
    <property type="entry name" value="LIPID II FLIPPASE MURJ"/>
    <property type="match status" value="1"/>
</dbReference>
<proteinExistence type="inferred from homology"/>
<dbReference type="PANTHER" id="PTHR47019">
    <property type="entry name" value="LIPID II FLIPPASE MURJ"/>
    <property type="match status" value="1"/>
</dbReference>
<accession>X0Z056</accession>
<dbReference type="EMBL" id="BART01000042">
    <property type="protein sequence ID" value="GAG62325.1"/>
    <property type="molecule type" value="Genomic_DNA"/>
</dbReference>
<organism evidence="9">
    <name type="scientific">marine sediment metagenome</name>
    <dbReference type="NCBI Taxonomy" id="412755"/>
    <lineage>
        <taxon>unclassified sequences</taxon>
        <taxon>metagenomes</taxon>
        <taxon>ecological metagenomes</taxon>
    </lineage>
</organism>
<feature type="transmembrane region" description="Helical" evidence="8">
    <location>
        <begin position="21"/>
        <end position="38"/>
    </location>
</feature>
<dbReference type="CDD" id="cd13123">
    <property type="entry name" value="MATE_MurJ_like"/>
    <property type="match status" value="1"/>
</dbReference>
<evidence type="ECO:0000256" key="1">
    <source>
        <dbReference type="ARBA" id="ARBA00004651"/>
    </source>
</evidence>
<keyword evidence="2" id="KW-1003">Cell membrane</keyword>
<dbReference type="InterPro" id="IPR004268">
    <property type="entry name" value="MurJ"/>
</dbReference>
<feature type="transmembrane region" description="Helical" evidence="8">
    <location>
        <begin position="140"/>
        <end position="164"/>
    </location>
</feature>
<keyword evidence="4" id="KW-0133">Cell shape</keyword>
<evidence type="ECO:0000256" key="7">
    <source>
        <dbReference type="ARBA" id="ARBA00023136"/>
    </source>
</evidence>
<keyword evidence="5" id="KW-0573">Peptidoglycan synthesis</keyword>
<evidence type="ECO:0000313" key="9">
    <source>
        <dbReference type="EMBL" id="GAG62325.1"/>
    </source>
</evidence>
<dbReference type="NCBIfam" id="TIGR01695">
    <property type="entry name" value="murJ_mviN"/>
    <property type="match status" value="1"/>
</dbReference>
<feature type="transmembrane region" description="Helical" evidence="8">
    <location>
        <begin position="69"/>
        <end position="89"/>
    </location>
</feature>
<dbReference type="GO" id="GO:0005886">
    <property type="term" value="C:plasma membrane"/>
    <property type="evidence" value="ECO:0007669"/>
    <property type="project" value="UniProtKB-SubCell"/>
</dbReference>
<evidence type="ECO:0000256" key="8">
    <source>
        <dbReference type="SAM" id="Phobius"/>
    </source>
</evidence>
<keyword evidence="3 8" id="KW-0812">Transmembrane</keyword>
<dbReference type="GO" id="GO:0008360">
    <property type="term" value="P:regulation of cell shape"/>
    <property type="evidence" value="ECO:0007669"/>
    <property type="project" value="UniProtKB-KW"/>
</dbReference>
<feature type="transmembrane region" description="Helical" evidence="8">
    <location>
        <begin position="487"/>
        <end position="511"/>
    </location>
</feature>
<sequence>MKEKKDLTSDINKSKVKFTSTVIIVTICILLSKITGLLREQIFAYFFGANWETDAFRISFLIPNQFRQLLADAILSAAFIPVFSSYLALGKKRDAKKLANTLINLLIIIFILIIIIVFITIPSIYRILPGLKDDLSQRSLAILLTRIMFLSLLFMGLTAIVSALLNSYESFVPPAFSTVIWNILIILVVLLLYRKYGILSFAVGIVIGTIGQFLFLLPFLRNKDFHYELDIDLNHPGVKDVMLLSFPIILSLGSAQLNNVINKVFALSIGTGETTILEYASYLWFFPVGIFAVAVSTIIFPRISKQAAKNQIEDLKASFLSGTKLTNFLLIPSSMGIISLAHPIVKLLFERGEFTLNNTFSTAVILSYLALSLVPYGMVLILNRTFFALKDSKTPLKVAIFSIFCTLFFNMILIRFLKTAGLALSTSLVISINFLLLFLLLRKKIGRLGGTKILYSNLKIFLASCIMAVFANFAHNYIYNLLSSYKLGLLFSILISIILALMVYIALCFILKIEEVNSFLQVIKERFKTP</sequence>
<dbReference type="GO" id="GO:0009252">
    <property type="term" value="P:peptidoglycan biosynthetic process"/>
    <property type="evidence" value="ECO:0007669"/>
    <property type="project" value="UniProtKB-KW"/>
</dbReference>
<comment type="subcellular location">
    <subcellularLocation>
        <location evidence="1">Cell membrane</location>
        <topology evidence="1">Multi-pass membrane protein</topology>
    </subcellularLocation>
</comment>
<feature type="transmembrane region" description="Helical" evidence="8">
    <location>
        <begin position="101"/>
        <end position="128"/>
    </location>
</feature>